<dbReference type="KEGG" id="cphy:B5808_12235"/>
<dbReference type="AlphaFoldDB" id="A0A1X9LL17"/>
<accession>A0A1X9LL17</accession>
<keyword evidence="1" id="KW-0808">Transferase</keyword>
<protein>
    <recommendedName>
        <fullName evidence="2">Adenylyltransferase AadA C-terminal domain-containing protein</fullName>
    </recommendedName>
</protein>
<evidence type="ECO:0000256" key="1">
    <source>
        <dbReference type="ARBA" id="ARBA00022679"/>
    </source>
</evidence>
<evidence type="ECO:0000259" key="2">
    <source>
        <dbReference type="Pfam" id="PF13427"/>
    </source>
</evidence>
<feature type="domain" description="Adenylyltransferase AadA C-terminal" evidence="2">
    <location>
        <begin position="69"/>
        <end position="151"/>
    </location>
</feature>
<sequence>MRPEGWARRVEGSWTTSAALRDRVGAHPWLYVDRGSRTMERSRHDDTWNARWVLRDSGVAVVGARADTLVPAVAASDLRRETVEQAEAKSAWILDDPDVLDDGWAQPYAVLTLCRLLWTAATGTVTGKVEAAEWARSLIVPARFRPLLSASIGYRLHPFDPISGAADPVLVPIAEDFALWARDEVRRRAG</sequence>
<dbReference type="EMBL" id="CP020715">
    <property type="protein sequence ID" value="ARJ05906.1"/>
    <property type="molecule type" value="Genomic_DNA"/>
</dbReference>
<name>A0A1X9LL17_9MICO</name>
<dbReference type="InterPro" id="IPR025184">
    <property type="entry name" value="AadA_C"/>
</dbReference>
<dbReference type="GO" id="GO:0016740">
    <property type="term" value="F:transferase activity"/>
    <property type="evidence" value="ECO:0007669"/>
    <property type="project" value="UniProtKB-KW"/>
</dbReference>
<proteinExistence type="predicted"/>
<reference evidence="3 4" key="1">
    <citation type="submission" date="2017-04" db="EMBL/GenBank/DDBJ databases">
        <authorList>
            <person name="Afonso C.L."/>
            <person name="Miller P.J."/>
            <person name="Scott M.A."/>
            <person name="Spackman E."/>
            <person name="Goraichik I."/>
            <person name="Dimitrov K.M."/>
            <person name="Suarez D.L."/>
            <person name="Swayne D.E."/>
        </authorList>
    </citation>
    <scope>NUCLEOTIDE SEQUENCE [LARGE SCALE GENOMIC DNA]</scope>
    <source>
        <strain evidence="4">XA(T)</strain>
    </source>
</reference>
<dbReference type="Pfam" id="PF13427">
    <property type="entry name" value="AadA_C"/>
    <property type="match status" value="1"/>
</dbReference>
<keyword evidence="4" id="KW-1185">Reference proteome</keyword>
<evidence type="ECO:0000313" key="4">
    <source>
        <dbReference type="Proteomes" id="UP000192775"/>
    </source>
</evidence>
<gene>
    <name evidence="3" type="ORF">B5808_12235</name>
</gene>
<dbReference type="Proteomes" id="UP000192775">
    <property type="component" value="Chromosome"/>
</dbReference>
<organism evidence="3 4">
    <name type="scientific">Cnuibacter physcomitrellae</name>
    <dbReference type="NCBI Taxonomy" id="1619308"/>
    <lineage>
        <taxon>Bacteria</taxon>
        <taxon>Bacillati</taxon>
        <taxon>Actinomycetota</taxon>
        <taxon>Actinomycetes</taxon>
        <taxon>Micrococcales</taxon>
        <taxon>Microbacteriaceae</taxon>
        <taxon>Cnuibacter</taxon>
    </lineage>
</organism>
<evidence type="ECO:0000313" key="3">
    <source>
        <dbReference type="EMBL" id="ARJ05906.1"/>
    </source>
</evidence>